<accession>A0A644W2L6</accession>
<reference evidence="1" key="1">
    <citation type="submission" date="2019-08" db="EMBL/GenBank/DDBJ databases">
        <authorList>
            <person name="Kucharzyk K."/>
            <person name="Murdoch R.W."/>
            <person name="Higgins S."/>
            <person name="Loffler F."/>
        </authorList>
    </citation>
    <scope>NUCLEOTIDE SEQUENCE</scope>
</reference>
<dbReference type="AlphaFoldDB" id="A0A644W2L6"/>
<gene>
    <name evidence="1" type="ORF">SDC9_43872</name>
</gene>
<name>A0A644W2L6_9ZZZZ</name>
<evidence type="ECO:0000313" key="1">
    <source>
        <dbReference type="EMBL" id="MPL97680.1"/>
    </source>
</evidence>
<comment type="caution">
    <text evidence="1">The sequence shown here is derived from an EMBL/GenBank/DDBJ whole genome shotgun (WGS) entry which is preliminary data.</text>
</comment>
<dbReference type="EMBL" id="VSSQ01000569">
    <property type="protein sequence ID" value="MPL97680.1"/>
    <property type="molecule type" value="Genomic_DNA"/>
</dbReference>
<organism evidence="1">
    <name type="scientific">bioreactor metagenome</name>
    <dbReference type="NCBI Taxonomy" id="1076179"/>
    <lineage>
        <taxon>unclassified sequences</taxon>
        <taxon>metagenomes</taxon>
        <taxon>ecological metagenomes</taxon>
    </lineage>
</organism>
<protein>
    <recommendedName>
        <fullName evidence="2">Sulfatase-modifying factor enzyme domain-containing protein</fullName>
    </recommendedName>
</protein>
<evidence type="ECO:0008006" key="2">
    <source>
        <dbReference type="Google" id="ProtNLM"/>
    </source>
</evidence>
<proteinExistence type="predicted"/>
<sequence length="226" mass="26953">MTGLQKFELDITGFPMIWSESINCYIQFFPFSKIQFELFMASSHNPLFNAENYSELIILNPRVSPNNIHKDNYWQAFLTGVKPNELEEITRWYQSTDQQNTYKFFSLEEWNAIYFEFSRKEPIRDLSVIPTKNKRISLLIEKLGNTYKYLRPNNNRSFSLKDQMLFQYGVVEWVSSSHSNHKWIGMGQPNPDFRTVVYSPEQGVPEYPIAPYQDRLFYYGFRLLRN</sequence>